<keyword evidence="5" id="KW-1185">Reference proteome</keyword>
<dbReference type="GO" id="GO:0018773">
    <property type="term" value="F:acetylpyruvate hydrolase activity"/>
    <property type="evidence" value="ECO:0007669"/>
    <property type="project" value="TreeGrafter"/>
</dbReference>
<sequence>MASFVKSGKKIVAIGRNYVQHAQELGNSVPKREPIMFLKPTSSYTTRDEVHLPRGILVHHEVELGLVMKAGKDITQENALDYVAGYALAIDYTGRNIQNEAQSKGLPWSAAKGFDDACPIGEFIPKSKIKDPHAVKIWLKVREHVSSPCLRRITQNLLTRGAEFTFQINGETKQSDSTELMIYKIPRLIEHCSSIMSFEDGDLLLTGTPAGVGPVKEGDEIEAGTSQVPNECCRLVAYSKSPTLRRPGLVQDGELVSSIKHLVRTRKGGYLFKPETK</sequence>
<dbReference type="GO" id="GO:0046872">
    <property type="term" value="F:metal ion binding"/>
    <property type="evidence" value="ECO:0007669"/>
    <property type="project" value="UniProtKB-KW"/>
</dbReference>
<comment type="similarity">
    <text evidence="1">Belongs to the FAH family.</text>
</comment>
<proteinExistence type="inferred from homology"/>
<keyword evidence="2" id="KW-0479">Metal-binding</keyword>
<dbReference type="InterPro" id="IPR011234">
    <property type="entry name" value="Fumarylacetoacetase-like_C"/>
</dbReference>
<evidence type="ECO:0000313" key="4">
    <source>
        <dbReference type="EMBL" id="SCZ96967.1"/>
    </source>
</evidence>
<evidence type="ECO:0000313" key="5">
    <source>
        <dbReference type="Proteomes" id="UP000249723"/>
    </source>
</evidence>
<evidence type="ECO:0000256" key="2">
    <source>
        <dbReference type="ARBA" id="ARBA00022723"/>
    </source>
</evidence>
<dbReference type="PANTHER" id="PTHR11820:SF7">
    <property type="entry name" value="ACYLPYRUVASE FAHD1, MITOCHONDRIAL"/>
    <property type="match status" value="1"/>
</dbReference>
<organism evidence="4 5">
    <name type="scientific">Microbotryum saponariae</name>
    <dbReference type="NCBI Taxonomy" id="289078"/>
    <lineage>
        <taxon>Eukaryota</taxon>
        <taxon>Fungi</taxon>
        <taxon>Dikarya</taxon>
        <taxon>Basidiomycota</taxon>
        <taxon>Pucciniomycotina</taxon>
        <taxon>Microbotryomycetes</taxon>
        <taxon>Microbotryales</taxon>
        <taxon>Microbotryaceae</taxon>
        <taxon>Microbotryum</taxon>
    </lineage>
</organism>
<dbReference type="SUPFAM" id="SSF56529">
    <property type="entry name" value="FAH"/>
    <property type="match status" value="1"/>
</dbReference>
<dbReference type="STRING" id="289078.A0A2X0KV87"/>
<dbReference type="InterPro" id="IPR036663">
    <property type="entry name" value="Fumarylacetoacetase_C_sf"/>
</dbReference>
<dbReference type="Gene3D" id="3.90.850.10">
    <property type="entry name" value="Fumarylacetoacetase-like, C-terminal domain"/>
    <property type="match status" value="1"/>
</dbReference>
<evidence type="ECO:0000256" key="1">
    <source>
        <dbReference type="ARBA" id="ARBA00010211"/>
    </source>
</evidence>
<gene>
    <name evidence="4" type="ORF">BZ3500_MVSOF-1268-A1-R1_CHR4-2G06900</name>
</gene>
<evidence type="ECO:0000259" key="3">
    <source>
        <dbReference type="Pfam" id="PF01557"/>
    </source>
</evidence>
<reference evidence="5" key="1">
    <citation type="submission" date="2016-10" db="EMBL/GenBank/DDBJ databases">
        <authorList>
            <person name="Jeantristanb JTB J.-T."/>
            <person name="Ricardo R."/>
        </authorList>
    </citation>
    <scope>NUCLEOTIDE SEQUENCE [LARGE SCALE GENOMIC DNA]</scope>
</reference>
<name>A0A2X0KV87_9BASI</name>
<dbReference type="Proteomes" id="UP000249723">
    <property type="component" value="Unassembled WGS sequence"/>
</dbReference>
<protein>
    <submittedName>
        <fullName evidence="4">BZ3500_MvSof-1268-A1-R1_Chr4-2g06900 protein</fullName>
    </submittedName>
</protein>
<accession>A0A2X0KV87</accession>
<dbReference type="GO" id="GO:0005739">
    <property type="term" value="C:mitochondrion"/>
    <property type="evidence" value="ECO:0007669"/>
    <property type="project" value="TreeGrafter"/>
</dbReference>
<feature type="domain" description="Fumarylacetoacetase-like C-terminal" evidence="3">
    <location>
        <begin position="10"/>
        <end position="228"/>
    </location>
</feature>
<dbReference type="Pfam" id="PF01557">
    <property type="entry name" value="FAA_hydrolase"/>
    <property type="match status" value="1"/>
</dbReference>
<dbReference type="EMBL" id="FMWP01000092">
    <property type="protein sequence ID" value="SCZ96967.1"/>
    <property type="molecule type" value="Genomic_DNA"/>
</dbReference>
<dbReference type="OrthoDB" id="74910at2759"/>
<dbReference type="PANTHER" id="PTHR11820">
    <property type="entry name" value="ACYLPYRUVASE"/>
    <property type="match status" value="1"/>
</dbReference>
<dbReference type="AlphaFoldDB" id="A0A2X0KV87"/>